<reference evidence="1 2" key="1">
    <citation type="journal article" date="2024" name="G3 (Bethesda)">
        <title>Genome assembly of Hibiscus sabdariffa L. provides insights into metabolisms of medicinal natural products.</title>
        <authorList>
            <person name="Kim T."/>
        </authorList>
    </citation>
    <scope>NUCLEOTIDE SEQUENCE [LARGE SCALE GENOMIC DNA]</scope>
    <source>
        <strain evidence="1">TK-2024</strain>
        <tissue evidence="1">Old leaves</tissue>
    </source>
</reference>
<sequence>MESVLESVPIGIETDWRFHIDEDIEVRVGEYCFTIRVTEIEEAIGPKCDYSCELVEESELSGKQDGKKDEKARIAVSAVKGGDCENSSEETVVPNSISLTAMNTLEVDKMWEDNKVVDWRVMETASWMIDENIGMVQRDEEVRDSDVSAECGLRDELPV</sequence>
<protein>
    <submittedName>
        <fullName evidence="1">Uncharacterized protein</fullName>
    </submittedName>
</protein>
<dbReference type="Proteomes" id="UP001396334">
    <property type="component" value="Unassembled WGS sequence"/>
</dbReference>
<dbReference type="EMBL" id="JBBPBN010000040">
    <property type="protein sequence ID" value="KAK8999263.1"/>
    <property type="molecule type" value="Genomic_DNA"/>
</dbReference>
<gene>
    <name evidence="1" type="ORF">V6N11_070439</name>
</gene>
<accession>A0ABR2QF03</accession>
<evidence type="ECO:0000313" key="2">
    <source>
        <dbReference type="Proteomes" id="UP001396334"/>
    </source>
</evidence>
<comment type="caution">
    <text evidence="1">The sequence shown here is derived from an EMBL/GenBank/DDBJ whole genome shotgun (WGS) entry which is preliminary data.</text>
</comment>
<proteinExistence type="predicted"/>
<name>A0ABR2QF03_9ROSI</name>
<organism evidence="1 2">
    <name type="scientific">Hibiscus sabdariffa</name>
    <name type="common">roselle</name>
    <dbReference type="NCBI Taxonomy" id="183260"/>
    <lineage>
        <taxon>Eukaryota</taxon>
        <taxon>Viridiplantae</taxon>
        <taxon>Streptophyta</taxon>
        <taxon>Embryophyta</taxon>
        <taxon>Tracheophyta</taxon>
        <taxon>Spermatophyta</taxon>
        <taxon>Magnoliopsida</taxon>
        <taxon>eudicotyledons</taxon>
        <taxon>Gunneridae</taxon>
        <taxon>Pentapetalae</taxon>
        <taxon>rosids</taxon>
        <taxon>malvids</taxon>
        <taxon>Malvales</taxon>
        <taxon>Malvaceae</taxon>
        <taxon>Malvoideae</taxon>
        <taxon>Hibiscus</taxon>
    </lineage>
</organism>
<evidence type="ECO:0000313" key="1">
    <source>
        <dbReference type="EMBL" id="KAK8999263.1"/>
    </source>
</evidence>
<keyword evidence="2" id="KW-1185">Reference proteome</keyword>